<sequence length="134" mass="15613">MMTLFPAVFVALFLVLQYAKTAPIGPVVNHDTNDELIQEVVKAAENIRLKNLDFVKDQFKFNGEVRYAKSQKHADGTLYEIQCVFVEVECKDESSCTIVQDNPKKILFTIWGIDRRDANNQIYFSQFTYRYKYI</sequence>
<dbReference type="AlphaFoldDB" id="A0A7E4W3N1"/>
<accession>A0A7E4W3N1</accession>
<evidence type="ECO:0000313" key="2">
    <source>
        <dbReference type="Proteomes" id="UP000492821"/>
    </source>
</evidence>
<feature type="chain" id="PRO_5028983750" evidence="1">
    <location>
        <begin position="22"/>
        <end position="134"/>
    </location>
</feature>
<reference evidence="2" key="1">
    <citation type="journal article" date="2013" name="Genetics">
        <title>The draft genome and transcriptome of Panagrellus redivivus are shaped by the harsh demands of a free-living lifestyle.</title>
        <authorList>
            <person name="Srinivasan J."/>
            <person name="Dillman A.R."/>
            <person name="Macchietto M.G."/>
            <person name="Heikkinen L."/>
            <person name="Lakso M."/>
            <person name="Fracchia K.M."/>
            <person name="Antoshechkin I."/>
            <person name="Mortazavi A."/>
            <person name="Wong G."/>
            <person name="Sternberg P.W."/>
        </authorList>
    </citation>
    <scope>NUCLEOTIDE SEQUENCE [LARGE SCALE GENOMIC DNA]</scope>
    <source>
        <strain evidence="2">MT8872</strain>
    </source>
</reference>
<keyword evidence="1" id="KW-0732">Signal</keyword>
<protein>
    <submittedName>
        <fullName evidence="3">Cystatin domain-containing protein</fullName>
    </submittedName>
</protein>
<evidence type="ECO:0000256" key="1">
    <source>
        <dbReference type="SAM" id="SignalP"/>
    </source>
</evidence>
<dbReference type="WBParaSite" id="Pan_g6016.t1">
    <property type="protein sequence ID" value="Pan_g6016.t1"/>
    <property type="gene ID" value="Pan_g6016"/>
</dbReference>
<dbReference type="Proteomes" id="UP000492821">
    <property type="component" value="Unassembled WGS sequence"/>
</dbReference>
<feature type="signal peptide" evidence="1">
    <location>
        <begin position="1"/>
        <end position="21"/>
    </location>
</feature>
<keyword evidence="2" id="KW-1185">Reference proteome</keyword>
<organism evidence="2 3">
    <name type="scientific">Panagrellus redivivus</name>
    <name type="common">Microworm</name>
    <dbReference type="NCBI Taxonomy" id="6233"/>
    <lineage>
        <taxon>Eukaryota</taxon>
        <taxon>Metazoa</taxon>
        <taxon>Ecdysozoa</taxon>
        <taxon>Nematoda</taxon>
        <taxon>Chromadorea</taxon>
        <taxon>Rhabditida</taxon>
        <taxon>Tylenchina</taxon>
        <taxon>Panagrolaimomorpha</taxon>
        <taxon>Panagrolaimoidea</taxon>
        <taxon>Panagrolaimidae</taxon>
        <taxon>Panagrellus</taxon>
    </lineage>
</organism>
<proteinExistence type="predicted"/>
<name>A0A7E4W3N1_PANRE</name>
<evidence type="ECO:0000313" key="3">
    <source>
        <dbReference type="WBParaSite" id="Pan_g6016.t1"/>
    </source>
</evidence>
<reference evidence="3" key="2">
    <citation type="submission" date="2020-10" db="UniProtKB">
        <authorList>
            <consortium name="WormBaseParasite"/>
        </authorList>
    </citation>
    <scope>IDENTIFICATION</scope>
</reference>